<dbReference type="PROSITE" id="PS51257">
    <property type="entry name" value="PROKAR_LIPOPROTEIN"/>
    <property type="match status" value="1"/>
</dbReference>
<evidence type="ECO:0000313" key="2">
    <source>
        <dbReference type="EMBL" id="HIZ90473.1"/>
    </source>
</evidence>
<proteinExistence type="predicted"/>
<reference evidence="2" key="2">
    <citation type="submission" date="2021-04" db="EMBL/GenBank/DDBJ databases">
        <authorList>
            <person name="Gilroy R."/>
        </authorList>
    </citation>
    <scope>NUCLEOTIDE SEQUENCE</scope>
    <source>
        <strain evidence="2">ChiW4-1371</strain>
    </source>
</reference>
<dbReference type="AlphaFoldDB" id="A0A9D2KDW7"/>
<reference evidence="2" key="1">
    <citation type="journal article" date="2021" name="PeerJ">
        <title>Extensive microbial diversity within the chicken gut microbiome revealed by metagenomics and culture.</title>
        <authorList>
            <person name="Gilroy R."/>
            <person name="Ravi A."/>
            <person name="Getino M."/>
            <person name="Pursley I."/>
            <person name="Horton D.L."/>
            <person name="Alikhan N.F."/>
            <person name="Baker D."/>
            <person name="Gharbi K."/>
            <person name="Hall N."/>
            <person name="Watson M."/>
            <person name="Adriaenssens E.M."/>
            <person name="Foster-Nyarko E."/>
            <person name="Jarju S."/>
            <person name="Secka A."/>
            <person name="Antonio M."/>
            <person name="Oren A."/>
            <person name="Chaudhuri R.R."/>
            <person name="La Ragione R."/>
            <person name="Hildebrand F."/>
            <person name="Pallen M.J."/>
        </authorList>
    </citation>
    <scope>NUCLEOTIDE SEQUENCE</scope>
    <source>
        <strain evidence="2">ChiW4-1371</strain>
    </source>
</reference>
<dbReference type="EMBL" id="DXAQ01000166">
    <property type="protein sequence ID" value="HIZ90473.1"/>
    <property type="molecule type" value="Genomic_DNA"/>
</dbReference>
<accession>A0A9D2KDW7</accession>
<comment type="caution">
    <text evidence="2">The sequence shown here is derived from an EMBL/GenBank/DDBJ whole genome shotgun (WGS) entry which is preliminary data.</text>
</comment>
<evidence type="ECO:0000256" key="1">
    <source>
        <dbReference type="SAM" id="SignalP"/>
    </source>
</evidence>
<feature type="signal peptide" evidence="1">
    <location>
        <begin position="1"/>
        <end position="18"/>
    </location>
</feature>
<keyword evidence="1" id="KW-0732">Signal</keyword>
<name>A0A9D2KDW7_9BACT</name>
<protein>
    <recommendedName>
        <fullName evidence="4">Lipoprotein</fullName>
    </recommendedName>
</protein>
<feature type="chain" id="PRO_5038701923" description="Lipoprotein" evidence="1">
    <location>
        <begin position="19"/>
        <end position="413"/>
    </location>
</feature>
<evidence type="ECO:0000313" key="3">
    <source>
        <dbReference type="Proteomes" id="UP000824176"/>
    </source>
</evidence>
<evidence type="ECO:0008006" key="4">
    <source>
        <dbReference type="Google" id="ProtNLM"/>
    </source>
</evidence>
<sequence length="413" mass="46690">MKKIFLLLSALLLMYGCAAKPKMVSAVGSADASLNVYVIDGVISFAGNYSDIKTKYPYSYSLANEKDENGINPLLSLYTSSICKAKPKYFHISKNTDNGQCSFNMIETKGKPFVPAISLVIDREDISIIRINNKYKITAIMALQILSVDMVSSGIISSVPLYFSYIDIADTYEQANNPELHKKMFKEILTKEIPDLVNQKLEDMIIRTNPKKRIAVTNVTIDQMKPKSLERLHKNEPNIETYKIQVANLFTQMLSNQLHVPFLPYMEDATIGKMTLSFANSGKTSSFKIPKADYGININMQGFRVDYKVFKNQAKLATYAAFTNITADISYLDKTIFDCDISTAVQNPHVNNFETLDERDSLYRAVRELAYEFSNNIYAPKNKWLKTSISCKNNDAKKSLKELSVLFDDVRAE</sequence>
<organism evidence="2 3">
    <name type="scientific">Candidatus Mucispirillum faecigallinarum</name>
    <dbReference type="NCBI Taxonomy" id="2838699"/>
    <lineage>
        <taxon>Bacteria</taxon>
        <taxon>Pseudomonadati</taxon>
        <taxon>Deferribacterota</taxon>
        <taxon>Deferribacteres</taxon>
        <taxon>Deferribacterales</taxon>
        <taxon>Mucispirillaceae</taxon>
        <taxon>Mucispirillum</taxon>
    </lineage>
</organism>
<gene>
    <name evidence="2" type="ORF">H9804_11055</name>
</gene>
<dbReference type="Proteomes" id="UP000824176">
    <property type="component" value="Unassembled WGS sequence"/>
</dbReference>